<evidence type="ECO:0000313" key="1">
    <source>
        <dbReference type="Proteomes" id="UP000887565"/>
    </source>
</evidence>
<reference evidence="2" key="1">
    <citation type="submission" date="2022-11" db="UniProtKB">
        <authorList>
            <consortium name="WormBaseParasite"/>
        </authorList>
    </citation>
    <scope>IDENTIFICATION</scope>
</reference>
<dbReference type="AlphaFoldDB" id="A0A915ITP3"/>
<accession>A0A915ITP3</accession>
<name>A0A915ITP3_ROMCU</name>
<organism evidence="1 2">
    <name type="scientific">Romanomermis culicivorax</name>
    <name type="common">Nematode worm</name>
    <dbReference type="NCBI Taxonomy" id="13658"/>
    <lineage>
        <taxon>Eukaryota</taxon>
        <taxon>Metazoa</taxon>
        <taxon>Ecdysozoa</taxon>
        <taxon>Nematoda</taxon>
        <taxon>Enoplea</taxon>
        <taxon>Dorylaimia</taxon>
        <taxon>Mermithida</taxon>
        <taxon>Mermithoidea</taxon>
        <taxon>Mermithidae</taxon>
        <taxon>Romanomermis</taxon>
    </lineage>
</organism>
<protein>
    <submittedName>
        <fullName evidence="2">Uncharacterized protein</fullName>
    </submittedName>
</protein>
<dbReference type="WBParaSite" id="nRc.2.0.1.t17191-RA">
    <property type="protein sequence ID" value="nRc.2.0.1.t17191-RA"/>
    <property type="gene ID" value="nRc.2.0.1.g17191"/>
</dbReference>
<evidence type="ECO:0000313" key="2">
    <source>
        <dbReference type="WBParaSite" id="nRc.2.0.1.t17191-RA"/>
    </source>
</evidence>
<keyword evidence="1" id="KW-1185">Reference proteome</keyword>
<proteinExistence type="predicted"/>
<sequence length="19" mass="2546">MPNRFFEENKKYEDYNHKR</sequence>
<dbReference type="Proteomes" id="UP000887565">
    <property type="component" value="Unplaced"/>
</dbReference>